<feature type="compositionally biased region" description="Basic and acidic residues" evidence="1">
    <location>
        <begin position="463"/>
        <end position="474"/>
    </location>
</feature>
<feature type="compositionally biased region" description="Polar residues" evidence="1">
    <location>
        <begin position="324"/>
        <end position="342"/>
    </location>
</feature>
<dbReference type="Pfam" id="PF00651">
    <property type="entry name" value="BTB"/>
    <property type="match status" value="1"/>
</dbReference>
<keyword evidence="4" id="KW-1185">Reference proteome</keyword>
<feature type="domain" description="BTB" evidence="2">
    <location>
        <begin position="31"/>
        <end position="101"/>
    </location>
</feature>
<feature type="compositionally biased region" description="Low complexity" evidence="1">
    <location>
        <begin position="499"/>
        <end position="536"/>
    </location>
</feature>
<reference evidence="3" key="1">
    <citation type="journal article" date="2023" name="Mol. Phylogenet. Evol.">
        <title>Genome-scale phylogeny and comparative genomics of the fungal order Sordariales.</title>
        <authorList>
            <person name="Hensen N."/>
            <person name="Bonometti L."/>
            <person name="Westerberg I."/>
            <person name="Brannstrom I.O."/>
            <person name="Guillou S."/>
            <person name="Cros-Aarteil S."/>
            <person name="Calhoun S."/>
            <person name="Haridas S."/>
            <person name="Kuo A."/>
            <person name="Mondo S."/>
            <person name="Pangilinan J."/>
            <person name="Riley R."/>
            <person name="LaButti K."/>
            <person name="Andreopoulos B."/>
            <person name="Lipzen A."/>
            <person name="Chen C."/>
            <person name="Yan M."/>
            <person name="Daum C."/>
            <person name="Ng V."/>
            <person name="Clum A."/>
            <person name="Steindorff A."/>
            <person name="Ohm R.A."/>
            <person name="Martin F."/>
            <person name="Silar P."/>
            <person name="Natvig D.O."/>
            <person name="Lalanne C."/>
            <person name="Gautier V."/>
            <person name="Ament-Velasquez S.L."/>
            <person name="Kruys A."/>
            <person name="Hutchinson M.I."/>
            <person name="Powell A.J."/>
            <person name="Barry K."/>
            <person name="Miller A.N."/>
            <person name="Grigoriev I.V."/>
            <person name="Debuchy R."/>
            <person name="Gladieux P."/>
            <person name="Hiltunen Thoren M."/>
            <person name="Johannesson H."/>
        </authorList>
    </citation>
    <scope>NUCLEOTIDE SEQUENCE</scope>
    <source>
        <strain evidence="3">CBS 532.94</strain>
    </source>
</reference>
<gene>
    <name evidence="3" type="ORF">C8A03DRAFT_31073</name>
</gene>
<feature type="region of interest" description="Disordered" evidence="1">
    <location>
        <begin position="324"/>
        <end position="348"/>
    </location>
</feature>
<evidence type="ECO:0000256" key="1">
    <source>
        <dbReference type="SAM" id="MobiDB-lite"/>
    </source>
</evidence>
<dbReference type="CDD" id="cd18186">
    <property type="entry name" value="BTB_POZ_ZBTB_KLHL-like"/>
    <property type="match status" value="1"/>
</dbReference>
<dbReference type="InterPro" id="IPR000210">
    <property type="entry name" value="BTB/POZ_dom"/>
</dbReference>
<dbReference type="InterPro" id="IPR011333">
    <property type="entry name" value="SKP1/BTB/POZ_sf"/>
</dbReference>
<feature type="region of interest" description="Disordered" evidence="1">
    <location>
        <begin position="391"/>
        <end position="555"/>
    </location>
</feature>
<evidence type="ECO:0000313" key="4">
    <source>
        <dbReference type="Proteomes" id="UP001303760"/>
    </source>
</evidence>
<dbReference type="SUPFAM" id="SSF54695">
    <property type="entry name" value="POZ domain"/>
    <property type="match status" value="1"/>
</dbReference>
<comment type="caution">
    <text evidence="3">The sequence shown here is derived from an EMBL/GenBank/DDBJ whole genome shotgun (WGS) entry which is preliminary data.</text>
</comment>
<organism evidence="3 4">
    <name type="scientific">Achaetomium macrosporum</name>
    <dbReference type="NCBI Taxonomy" id="79813"/>
    <lineage>
        <taxon>Eukaryota</taxon>
        <taxon>Fungi</taxon>
        <taxon>Dikarya</taxon>
        <taxon>Ascomycota</taxon>
        <taxon>Pezizomycotina</taxon>
        <taxon>Sordariomycetes</taxon>
        <taxon>Sordariomycetidae</taxon>
        <taxon>Sordariales</taxon>
        <taxon>Chaetomiaceae</taxon>
        <taxon>Achaetomium</taxon>
    </lineage>
</organism>
<dbReference type="PROSITE" id="PS50097">
    <property type="entry name" value="BTB"/>
    <property type="match status" value="1"/>
</dbReference>
<sequence>MSDHIDQARLHQLIAAHDRGDVSLWYTQEAWDVEIVCQGTTWRLHRDILCQHSDWFRQRLRRPLPLDPSIVRVQLFMNDHQPEQLSQALYWIYNRRFQSGTTAVDPDRLSGEPIRSCVFSCISAASIGCGLMFASALYDLDYATYVLPGALQAYDPGADIRDIYEPLFDALSMLYEQDPQPGLLPLRAKMAHFLDRTLIGLLRNDSLRMAFVDKWVHRLYGHMAEEHKFFSHQGTLLVLQEEHADRWGLLVVNDQPTYQDWVSGNPERRIPEEINYVLCVADSLVRSRALALASIQRHTEVRQQLAAEREAMQQKREARFLQHRQANGLSSVPVQSRNSSEQCGEAEPLSNRLDFESFEDLETFRSEEEHFYRLAADFNRSLDEMERGSQIIRDPSAPGQPSTPAPTAGTRSPEIKEEGQTTTDACTSVGGRGGSSSPRDTDASTSVGGQGGNSPPRSRKRGRGDSRDDSRDCAEGESSTGRESPFFLARRAKERCGESSRSASGGSAASATASSAASVSGGSAAASATASPAAVRGEGGARASWWRAVMSEEED</sequence>
<evidence type="ECO:0000313" key="3">
    <source>
        <dbReference type="EMBL" id="KAK4240799.1"/>
    </source>
</evidence>
<protein>
    <recommendedName>
        <fullName evidence="2">BTB domain-containing protein</fullName>
    </recommendedName>
</protein>
<evidence type="ECO:0000259" key="2">
    <source>
        <dbReference type="PROSITE" id="PS50097"/>
    </source>
</evidence>
<name>A0AAN7HHK4_9PEZI</name>
<accession>A0AAN7HHK4</accession>
<dbReference type="EMBL" id="MU860033">
    <property type="protein sequence ID" value="KAK4240799.1"/>
    <property type="molecule type" value="Genomic_DNA"/>
</dbReference>
<dbReference type="AlphaFoldDB" id="A0AAN7HHK4"/>
<dbReference type="Gene3D" id="3.30.710.10">
    <property type="entry name" value="Potassium Channel Kv1.1, Chain A"/>
    <property type="match status" value="1"/>
</dbReference>
<proteinExistence type="predicted"/>
<reference evidence="3" key="2">
    <citation type="submission" date="2023-05" db="EMBL/GenBank/DDBJ databases">
        <authorList>
            <consortium name="Lawrence Berkeley National Laboratory"/>
            <person name="Steindorff A."/>
            <person name="Hensen N."/>
            <person name="Bonometti L."/>
            <person name="Westerberg I."/>
            <person name="Brannstrom I.O."/>
            <person name="Guillou S."/>
            <person name="Cros-Aarteil S."/>
            <person name="Calhoun S."/>
            <person name="Haridas S."/>
            <person name="Kuo A."/>
            <person name="Mondo S."/>
            <person name="Pangilinan J."/>
            <person name="Riley R."/>
            <person name="Labutti K."/>
            <person name="Andreopoulos B."/>
            <person name="Lipzen A."/>
            <person name="Chen C."/>
            <person name="Yanf M."/>
            <person name="Daum C."/>
            <person name="Ng V."/>
            <person name="Clum A."/>
            <person name="Ohm R."/>
            <person name="Martin F."/>
            <person name="Silar P."/>
            <person name="Natvig D."/>
            <person name="Lalanne C."/>
            <person name="Gautier V."/>
            <person name="Ament-Velasquez S.L."/>
            <person name="Kruys A."/>
            <person name="Hutchinson M.I."/>
            <person name="Powell A.J."/>
            <person name="Barry K."/>
            <person name="Miller A.N."/>
            <person name="Grigoriev I.V."/>
            <person name="Debuchy R."/>
            <person name="Gladieux P."/>
            <person name="Thoren M.H."/>
            <person name="Johannesson H."/>
        </authorList>
    </citation>
    <scope>NUCLEOTIDE SEQUENCE</scope>
    <source>
        <strain evidence="3">CBS 532.94</strain>
    </source>
</reference>
<dbReference type="Proteomes" id="UP001303760">
    <property type="component" value="Unassembled WGS sequence"/>
</dbReference>